<dbReference type="EMBL" id="JAWQEG010006776">
    <property type="protein sequence ID" value="KAK3853909.1"/>
    <property type="molecule type" value="Genomic_DNA"/>
</dbReference>
<organism evidence="1 2">
    <name type="scientific">Petrolisthes cinctipes</name>
    <name type="common">Flat porcelain crab</name>
    <dbReference type="NCBI Taxonomy" id="88211"/>
    <lineage>
        <taxon>Eukaryota</taxon>
        <taxon>Metazoa</taxon>
        <taxon>Ecdysozoa</taxon>
        <taxon>Arthropoda</taxon>
        <taxon>Crustacea</taxon>
        <taxon>Multicrustacea</taxon>
        <taxon>Malacostraca</taxon>
        <taxon>Eumalacostraca</taxon>
        <taxon>Eucarida</taxon>
        <taxon>Decapoda</taxon>
        <taxon>Pleocyemata</taxon>
        <taxon>Anomura</taxon>
        <taxon>Galatheoidea</taxon>
        <taxon>Porcellanidae</taxon>
        <taxon>Petrolisthes</taxon>
    </lineage>
</organism>
<sequence>MNRWNVKNSSDHLPHTQLLYTSVPNSLNIWQESISEFFPGEMKRGSSVSGSNKTSPALALSQLDLLYYVTFVA</sequence>
<proteinExistence type="predicted"/>
<evidence type="ECO:0000313" key="2">
    <source>
        <dbReference type="Proteomes" id="UP001286313"/>
    </source>
</evidence>
<gene>
    <name evidence="1" type="ORF">Pcinc_039573</name>
</gene>
<accession>A0AAE1BRE3</accession>
<protein>
    <submittedName>
        <fullName evidence="1">Uncharacterized protein</fullName>
    </submittedName>
</protein>
<keyword evidence="2" id="KW-1185">Reference proteome</keyword>
<evidence type="ECO:0000313" key="1">
    <source>
        <dbReference type="EMBL" id="KAK3853909.1"/>
    </source>
</evidence>
<comment type="caution">
    <text evidence="1">The sequence shown here is derived from an EMBL/GenBank/DDBJ whole genome shotgun (WGS) entry which is preliminary data.</text>
</comment>
<name>A0AAE1BRE3_PETCI</name>
<dbReference type="AlphaFoldDB" id="A0AAE1BRE3"/>
<reference evidence="1" key="1">
    <citation type="submission" date="2023-10" db="EMBL/GenBank/DDBJ databases">
        <title>Genome assemblies of two species of porcelain crab, Petrolisthes cinctipes and Petrolisthes manimaculis (Anomura: Porcellanidae).</title>
        <authorList>
            <person name="Angst P."/>
        </authorList>
    </citation>
    <scope>NUCLEOTIDE SEQUENCE</scope>
    <source>
        <strain evidence="1">PB745_01</strain>
        <tissue evidence="1">Gill</tissue>
    </source>
</reference>
<dbReference type="Proteomes" id="UP001286313">
    <property type="component" value="Unassembled WGS sequence"/>
</dbReference>